<keyword evidence="3" id="KW-1185">Reference proteome</keyword>
<dbReference type="EMBL" id="FNJI01000071">
    <property type="protein sequence ID" value="SDP82796.1"/>
    <property type="molecule type" value="Genomic_DNA"/>
</dbReference>
<dbReference type="STRING" id="91360.SAMN05660330_03761"/>
<proteinExistence type="predicted"/>
<protein>
    <submittedName>
        <fullName evidence="2">Uncharacterized protein</fullName>
    </submittedName>
</protein>
<sequence>MTREEAIKHIEMLFPADSEYSHSREIGKRLLKQAKEELEGWRSESTPVLVRYAQLCIEMENL</sequence>
<dbReference type="AlphaFoldDB" id="A0A1H0VXE3"/>
<dbReference type="Proteomes" id="UP000199073">
    <property type="component" value="Unassembled WGS sequence"/>
</dbReference>
<organism evidence="2 3">
    <name type="scientific">Desulforhopalus singaporensis</name>
    <dbReference type="NCBI Taxonomy" id="91360"/>
    <lineage>
        <taxon>Bacteria</taxon>
        <taxon>Pseudomonadati</taxon>
        <taxon>Thermodesulfobacteriota</taxon>
        <taxon>Desulfobulbia</taxon>
        <taxon>Desulfobulbales</taxon>
        <taxon>Desulfocapsaceae</taxon>
        <taxon>Desulforhopalus</taxon>
    </lineage>
</organism>
<evidence type="ECO:0000313" key="2">
    <source>
        <dbReference type="EMBL" id="SDP82796.1"/>
    </source>
</evidence>
<gene>
    <name evidence="1" type="ORF">SAMN05660330_03761</name>
    <name evidence="2" type="ORF">SAMN05660330_04285</name>
</gene>
<dbReference type="EMBL" id="FNJI01000036">
    <property type="protein sequence ID" value="SDP70402.1"/>
    <property type="molecule type" value="Genomic_DNA"/>
</dbReference>
<dbReference type="RefSeq" id="WP_092225643.1">
    <property type="nucleotide sequence ID" value="NZ_FNJI01000036.1"/>
</dbReference>
<evidence type="ECO:0000313" key="3">
    <source>
        <dbReference type="Proteomes" id="UP000199073"/>
    </source>
</evidence>
<evidence type="ECO:0000313" key="1">
    <source>
        <dbReference type="EMBL" id="SDP70402.1"/>
    </source>
</evidence>
<name>A0A1H0VXE3_9BACT</name>
<accession>A0A1H0VXE3</accession>
<reference evidence="2 3" key="1">
    <citation type="submission" date="2016-10" db="EMBL/GenBank/DDBJ databases">
        <authorList>
            <person name="de Groot N.N."/>
        </authorList>
    </citation>
    <scope>NUCLEOTIDE SEQUENCE [LARGE SCALE GENOMIC DNA]</scope>
    <source>
        <strain evidence="2 3">DSM 12130</strain>
    </source>
</reference>